<reference evidence="4 5" key="1">
    <citation type="submission" date="2024-08" db="EMBL/GenBank/DDBJ databases">
        <authorList>
            <person name="Cucini C."/>
            <person name="Frati F."/>
        </authorList>
    </citation>
    <scope>NUCLEOTIDE SEQUENCE [LARGE SCALE GENOMIC DNA]</scope>
</reference>
<proteinExistence type="predicted"/>
<keyword evidence="5" id="KW-1185">Reference proteome</keyword>
<dbReference type="PROSITE" id="PS51412">
    <property type="entry name" value="MACPF_2"/>
    <property type="match status" value="1"/>
</dbReference>
<protein>
    <recommendedName>
        <fullName evidence="3">MACPF domain-containing protein</fullName>
    </recommendedName>
</protein>
<dbReference type="Pfam" id="PF01823">
    <property type="entry name" value="MACPF"/>
    <property type="match status" value="1"/>
</dbReference>
<feature type="compositionally biased region" description="Basic residues" evidence="2">
    <location>
        <begin position="577"/>
        <end position="605"/>
    </location>
</feature>
<dbReference type="SMART" id="SM00457">
    <property type="entry name" value="MACPF"/>
    <property type="match status" value="1"/>
</dbReference>
<feature type="region of interest" description="Disordered" evidence="2">
    <location>
        <begin position="576"/>
        <end position="627"/>
    </location>
</feature>
<dbReference type="InterPro" id="IPR020864">
    <property type="entry name" value="MACPF"/>
</dbReference>
<evidence type="ECO:0000259" key="3">
    <source>
        <dbReference type="PROSITE" id="PS51412"/>
    </source>
</evidence>
<dbReference type="Proteomes" id="UP001642540">
    <property type="component" value="Unassembled WGS sequence"/>
</dbReference>
<feature type="compositionally biased region" description="Basic residues" evidence="2">
    <location>
        <begin position="614"/>
        <end position="627"/>
    </location>
</feature>
<sequence>MVNDNYILPNKEHFPSNLINNFDTITMKGNDKMGRAIISTAFRNRREYSNIRESRFGLVSPDNPKVAKYLSLLSSSILNIASTEISQQLASSFNNMPSNLKTQYPNSLNYLQKYLNARNIRTKADLPQTTVKILELLEKMEKNEAVLYILENGLNIKPPTFPGSLIVPSSFNTLKDTLLPLSPYRLDTLSISEMGYKLPSAITCRKESLTRNSLQIFNTKEQYVRYRATSFGVNMNTARNLDIFTGFQNKIRSGFFIKDASCSNNFCSFIATRSYQLFKLDLNERASLSPGFIQRVNSLTAFNEGSYESVELWTKFFNDYGTHVVKSATVGGIIDINVRSPSSISVESFKDKLFQTVEFAESVNSLIINEKIDPKRLLPSGVTYSLTFHGGSPSYHTSNLTGLNLEDAIKNMKDWKKSLKFDPVVFPLEFISIDKVAQTIGTEKSNYIREASLRLQTSSLSYVAPTPDPKVLEELARVQRENEERLKQLAAEKKRKEEQAERDRLAALEAQRQQELERQRLEQQKIREEQELKRKLEEERQIFLQQQEEERKQAEEAEKLRKLEHERQLALVIGHNGHGHRRGHRGNRPFHHHHHHHRQHQHNFGRHMNNGNRPHGHGHRGHHGRRN</sequence>
<evidence type="ECO:0000313" key="5">
    <source>
        <dbReference type="Proteomes" id="UP001642540"/>
    </source>
</evidence>
<evidence type="ECO:0000256" key="1">
    <source>
        <dbReference type="SAM" id="Coils"/>
    </source>
</evidence>
<accession>A0ABP1S9G2</accession>
<keyword evidence="1" id="KW-0175">Coiled coil</keyword>
<dbReference type="EMBL" id="CAXLJM020000166">
    <property type="protein sequence ID" value="CAL8147706.1"/>
    <property type="molecule type" value="Genomic_DNA"/>
</dbReference>
<evidence type="ECO:0000313" key="4">
    <source>
        <dbReference type="EMBL" id="CAL8147706.1"/>
    </source>
</evidence>
<evidence type="ECO:0000256" key="2">
    <source>
        <dbReference type="SAM" id="MobiDB-lite"/>
    </source>
</evidence>
<organism evidence="4 5">
    <name type="scientific">Orchesella dallaii</name>
    <dbReference type="NCBI Taxonomy" id="48710"/>
    <lineage>
        <taxon>Eukaryota</taxon>
        <taxon>Metazoa</taxon>
        <taxon>Ecdysozoa</taxon>
        <taxon>Arthropoda</taxon>
        <taxon>Hexapoda</taxon>
        <taxon>Collembola</taxon>
        <taxon>Entomobryomorpha</taxon>
        <taxon>Entomobryoidea</taxon>
        <taxon>Orchesellidae</taxon>
        <taxon>Orchesellinae</taxon>
        <taxon>Orchesella</taxon>
    </lineage>
</organism>
<name>A0ABP1S9G2_9HEXA</name>
<feature type="coiled-coil region" evidence="1">
    <location>
        <begin position="472"/>
        <end position="566"/>
    </location>
</feature>
<feature type="domain" description="MACPF" evidence="3">
    <location>
        <begin position="133"/>
        <end position="470"/>
    </location>
</feature>
<comment type="caution">
    <text evidence="4">The sequence shown here is derived from an EMBL/GenBank/DDBJ whole genome shotgun (WGS) entry which is preliminary data.</text>
</comment>
<gene>
    <name evidence="4" type="ORF">ODALV1_LOCUS31212</name>
</gene>